<protein>
    <recommendedName>
        <fullName evidence="3">6-bladed beta-propeller protein</fullName>
    </recommendedName>
</protein>
<keyword evidence="2" id="KW-1185">Reference proteome</keyword>
<comment type="caution">
    <text evidence="1">The sequence shown here is derived from an EMBL/GenBank/DDBJ whole genome shotgun (WGS) entry which is preliminary data.</text>
</comment>
<evidence type="ECO:0008006" key="3">
    <source>
        <dbReference type="Google" id="ProtNLM"/>
    </source>
</evidence>
<organism evidence="1 2">
    <name type="scientific">Cecembia calidifontis</name>
    <dbReference type="NCBI Taxonomy" id="1187080"/>
    <lineage>
        <taxon>Bacteria</taxon>
        <taxon>Pseudomonadati</taxon>
        <taxon>Bacteroidota</taxon>
        <taxon>Cytophagia</taxon>
        <taxon>Cytophagales</taxon>
        <taxon>Cyclobacteriaceae</taxon>
        <taxon>Cecembia</taxon>
    </lineage>
</organism>
<dbReference type="Proteomes" id="UP000292209">
    <property type="component" value="Unassembled WGS sequence"/>
</dbReference>
<name>A0A4Q7P6D7_9BACT</name>
<proteinExistence type="predicted"/>
<evidence type="ECO:0000313" key="1">
    <source>
        <dbReference type="EMBL" id="RZS95535.1"/>
    </source>
</evidence>
<dbReference type="AlphaFoldDB" id="A0A4Q7P6D7"/>
<evidence type="ECO:0000313" key="2">
    <source>
        <dbReference type="Proteomes" id="UP000292209"/>
    </source>
</evidence>
<gene>
    <name evidence="1" type="ORF">BC751_1068</name>
</gene>
<reference evidence="1 2" key="1">
    <citation type="submission" date="2019-02" db="EMBL/GenBank/DDBJ databases">
        <title>Genomic Encyclopedia of Archaeal and Bacterial Type Strains, Phase II (KMG-II): from individual species to whole genera.</title>
        <authorList>
            <person name="Goeker M."/>
        </authorList>
    </citation>
    <scope>NUCLEOTIDE SEQUENCE [LARGE SCALE GENOMIC DNA]</scope>
    <source>
        <strain evidence="1 2">DSM 21411</strain>
    </source>
</reference>
<accession>A0A4Q7P6D7</accession>
<dbReference type="SUPFAM" id="SSF82171">
    <property type="entry name" value="DPP6 N-terminal domain-like"/>
    <property type="match status" value="1"/>
</dbReference>
<sequence length="425" mass="49017">MEFFSFLPIRLIWLLLKVGERFLANPLVFNSVIISLSKNPIMRTNPLSFLILLMLIFACSEKSKLQSVHPGDIQFIKVDSIQIPYLGLLNLMDVHLSTGQLLFYNQQKGQLVLGNMKGEMIREFSKQGDVPDSYGFFPLGAGKFSSDGKTFTIISNQGVYTYDMDGNLRIGGRHKISKLPAFSGRASSDMEFFWVGDRILTVGAGRGEHPRNTTEFYENYQSLAWFDTLERQVEQFMKLDENSVFRNGMAHDISHLTPKMAVAHDRIYFVQGIEPALNIHSLNPPYEKVRRVEFGIADYSFNQGEDFKKADPRIINPDMYSGRIENLKVTDQYVLVSFFPGIPEHEQAKYENLAWVEFSDKSRKDYNPRMLVMDLDGNLLTELEIPLQFSERQWLYRDGYLWFLAPVNLEEEEDFVKVYKVKLGK</sequence>
<dbReference type="EMBL" id="SGXG01000001">
    <property type="protein sequence ID" value="RZS95535.1"/>
    <property type="molecule type" value="Genomic_DNA"/>
</dbReference>